<dbReference type="Proteomes" id="UP001055286">
    <property type="component" value="Unassembled WGS sequence"/>
</dbReference>
<keyword evidence="3" id="KW-1185">Reference proteome</keyword>
<reference evidence="2" key="1">
    <citation type="journal article" date="2016" name="Front. Microbiol.">
        <title>Genome Sequence of the Piezophilic, Mesophilic Sulfate-Reducing Bacterium Desulfovibrio indicus J2T.</title>
        <authorList>
            <person name="Cao J."/>
            <person name="Maignien L."/>
            <person name="Shao Z."/>
            <person name="Alain K."/>
            <person name="Jebbar M."/>
        </authorList>
    </citation>
    <scope>NUCLEOTIDE SEQUENCE</scope>
    <source>
        <strain evidence="2">JCM 32048</strain>
    </source>
</reference>
<reference evidence="2" key="2">
    <citation type="submission" date="2021-08" db="EMBL/GenBank/DDBJ databases">
        <authorList>
            <person name="Tani A."/>
            <person name="Ola A."/>
            <person name="Ogura Y."/>
            <person name="Katsura K."/>
            <person name="Hayashi T."/>
        </authorList>
    </citation>
    <scope>NUCLEOTIDE SEQUENCE</scope>
    <source>
        <strain evidence="2">JCM 32048</strain>
    </source>
</reference>
<comment type="caution">
    <text evidence="2">The sequence shown here is derived from an EMBL/GenBank/DDBJ whole genome shotgun (WGS) entry which is preliminary data.</text>
</comment>
<dbReference type="AlphaFoldDB" id="A0AA37M743"/>
<gene>
    <name evidence="2" type="ORF">MPEAHAMD_5813</name>
</gene>
<name>A0AA37M743_9HYPH</name>
<sequence>MANANKHKIGPGAQGKRDGSGAMTDLPEGILPDNMVLSNRDKSRHTDQRGLDSKTVQTEQYQDHSANRQIDIELTDDGNTSGFASSMTDESGEQSSLKSRSS</sequence>
<accession>A0AA37M743</accession>
<organism evidence="2 3">
    <name type="scientific">Methylobacterium frigidaeris</name>
    <dbReference type="NCBI Taxonomy" id="2038277"/>
    <lineage>
        <taxon>Bacteria</taxon>
        <taxon>Pseudomonadati</taxon>
        <taxon>Pseudomonadota</taxon>
        <taxon>Alphaproteobacteria</taxon>
        <taxon>Hyphomicrobiales</taxon>
        <taxon>Methylobacteriaceae</taxon>
        <taxon>Methylobacterium</taxon>
    </lineage>
</organism>
<evidence type="ECO:0000313" key="2">
    <source>
        <dbReference type="EMBL" id="GJD65618.1"/>
    </source>
</evidence>
<proteinExistence type="predicted"/>
<evidence type="ECO:0000256" key="1">
    <source>
        <dbReference type="SAM" id="MobiDB-lite"/>
    </source>
</evidence>
<evidence type="ECO:0000313" key="3">
    <source>
        <dbReference type="Proteomes" id="UP001055286"/>
    </source>
</evidence>
<protein>
    <submittedName>
        <fullName evidence="2">Uncharacterized protein</fullName>
    </submittedName>
</protein>
<dbReference type="EMBL" id="BPQJ01000044">
    <property type="protein sequence ID" value="GJD65618.1"/>
    <property type="molecule type" value="Genomic_DNA"/>
</dbReference>
<feature type="region of interest" description="Disordered" evidence="1">
    <location>
        <begin position="1"/>
        <end position="102"/>
    </location>
</feature>
<dbReference type="RefSeq" id="WP_238193012.1">
    <property type="nucleotide sequence ID" value="NZ_BPQJ01000044.1"/>
</dbReference>
<feature type="compositionally biased region" description="Polar residues" evidence="1">
    <location>
        <begin position="77"/>
        <end position="102"/>
    </location>
</feature>
<feature type="compositionally biased region" description="Basic and acidic residues" evidence="1">
    <location>
        <begin position="39"/>
        <end position="52"/>
    </location>
</feature>